<dbReference type="EnsemblPlants" id="QL03p043784:mrna">
    <property type="protein sequence ID" value="QL03p043784:mrna"/>
    <property type="gene ID" value="QL03p043784"/>
</dbReference>
<name>A0A7N2L8L7_QUELO</name>
<evidence type="ECO:0000313" key="2">
    <source>
        <dbReference type="Proteomes" id="UP000594261"/>
    </source>
</evidence>
<reference evidence="1" key="2">
    <citation type="submission" date="2021-01" db="UniProtKB">
        <authorList>
            <consortium name="EnsemblPlants"/>
        </authorList>
    </citation>
    <scope>IDENTIFICATION</scope>
</reference>
<proteinExistence type="predicted"/>
<sequence length="424" mass="47824">MGQVGSAHLPKDQPASIKKPIPVIPSLVFSRKCVECFGSSTTGDDPYPNIGISTLAFRNSEISEEDVNPHNAESSPTPQVSVPTFKDMVVLAIDLNSGVDKLCDGKRVVVPMEIERHPLGILKDSTSGELDVVDYSVNSLMPVEGQSVWERVVVVDVDSKDWFDKGGEMVEFARLDSDCLEPLNVTPLAISYCIETHVTEDLSGLFEDGQSGNQARALGGILVMWDRRAVEKLDEAVGQFSVSCRIGMRGTILNGFFGLYDPNVDREKILMWEELEGLNSWWSLPWLMDIPLEGGSYTLSNSLSSSKIDRFLFSFEWEEHYPNFHKKWLVDGFVGKVKNWWDSYHFYGTPSYKLAMKLKALKGDFKKRNGTEFCSVTIKRMKLWNDLNALDYKTERFSLSADEKLENERICMEIEKTVLLEEIS</sequence>
<accession>A0A7N2L8L7</accession>
<keyword evidence="2" id="KW-1185">Reference proteome</keyword>
<reference evidence="1 2" key="1">
    <citation type="journal article" date="2016" name="G3 (Bethesda)">
        <title>First Draft Assembly and Annotation of the Genome of a California Endemic Oak Quercus lobata Nee (Fagaceae).</title>
        <authorList>
            <person name="Sork V.L."/>
            <person name="Fitz-Gibbon S.T."/>
            <person name="Puiu D."/>
            <person name="Crepeau M."/>
            <person name="Gugger P.F."/>
            <person name="Sherman R."/>
            <person name="Stevens K."/>
            <person name="Langley C.H."/>
            <person name="Pellegrini M."/>
            <person name="Salzberg S.L."/>
        </authorList>
    </citation>
    <scope>NUCLEOTIDE SEQUENCE [LARGE SCALE GENOMIC DNA]</scope>
    <source>
        <strain evidence="1 2">cv. SW786</strain>
    </source>
</reference>
<organism evidence="1 2">
    <name type="scientific">Quercus lobata</name>
    <name type="common">Valley oak</name>
    <dbReference type="NCBI Taxonomy" id="97700"/>
    <lineage>
        <taxon>Eukaryota</taxon>
        <taxon>Viridiplantae</taxon>
        <taxon>Streptophyta</taxon>
        <taxon>Embryophyta</taxon>
        <taxon>Tracheophyta</taxon>
        <taxon>Spermatophyta</taxon>
        <taxon>Magnoliopsida</taxon>
        <taxon>eudicotyledons</taxon>
        <taxon>Gunneridae</taxon>
        <taxon>Pentapetalae</taxon>
        <taxon>rosids</taxon>
        <taxon>fabids</taxon>
        <taxon>Fagales</taxon>
        <taxon>Fagaceae</taxon>
        <taxon>Quercus</taxon>
    </lineage>
</organism>
<dbReference type="AlphaFoldDB" id="A0A7N2L8L7"/>
<dbReference type="Gramene" id="QL03p043784:mrna">
    <property type="protein sequence ID" value="QL03p043784:mrna"/>
    <property type="gene ID" value="QL03p043784"/>
</dbReference>
<protein>
    <submittedName>
        <fullName evidence="1">Uncharacterized protein</fullName>
    </submittedName>
</protein>
<dbReference type="EMBL" id="LRBV02000003">
    <property type="status" value="NOT_ANNOTATED_CDS"/>
    <property type="molecule type" value="Genomic_DNA"/>
</dbReference>
<dbReference type="InParanoid" id="A0A7N2L8L7"/>
<dbReference type="Proteomes" id="UP000594261">
    <property type="component" value="Chromosome 3"/>
</dbReference>
<evidence type="ECO:0000313" key="1">
    <source>
        <dbReference type="EnsemblPlants" id="QL03p043784:mrna"/>
    </source>
</evidence>